<sequence>MKIFTREEIEQFVKVDLESIQVVEQGFVELARGNTITPPILRVGVEQHNGEVDVKTAYVKGYEMFCIKVSSGFFNNKQLGLPTGNGMMLLICARTGAPKAIFLDNGYLTDVRTAAAGAIAAKHLASDKVKNVVVIGAGSQAEYQVKALAQVRLLEKVFVYANEFENSVKLSKKLEKELNLEAVPIRSLRESVEIADLVITATPSKDPVLKGDWLKKGVHVTAMGSDAEHKRELDQLVITKADRLVCDVKAQAFQLGEYHHASVKEDAVVELGEAIINNQLGRTTEEEITVCDLTGTGVQDTMIALYAYKMLIEAGLGLTIEN</sequence>
<dbReference type="STRING" id="333138.LQ50_21005"/>
<proteinExistence type="predicted"/>
<dbReference type="EMBL" id="JRJU01000038">
    <property type="protein sequence ID" value="KHF38481.1"/>
    <property type="molecule type" value="Genomic_DNA"/>
</dbReference>
<dbReference type="InterPro" id="IPR023401">
    <property type="entry name" value="ODC_N"/>
</dbReference>
<organism evidence="1 2">
    <name type="scientific">Halalkalibacter okhensis</name>
    <dbReference type="NCBI Taxonomy" id="333138"/>
    <lineage>
        <taxon>Bacteria</taxon>
        <taxon>Bacillati</taxon>
        <taxon>Bacillota</taxon>
        <taxon>Bacilli</taxon>
        <taxon>Bacillales</taxon>
        <taxon>Bacillaceae</taxon>
        <taxon>Halalkalibacter</taxon>
    </lineage>
</organism>
<dbReference type="Gene3D" id="3.40.50.720">
    <property type="entry name" value="NAD(P)-binding Rossmann-like Domain"/>
    <property type="match status" value="1"/>
</dbReference>
<keyword evidence="2" id="KW-1185">Reference proteome</keyword>
<dbReference type="InterPro" id="IPR003462">
    <property type="entry name" value="ODC_Mu_crystall"/>
</dbReference>
<dbReference type="Pfam" id="PF02423">
    <property type="entry name" value="OCD_Mu_crystall"/>
    <property type="match status" value="1"/>
</dbReference>
<evidence type="ECO:0000313" key="1">
    <source>
        <dbReference type="EMBL" id="KHF38481.1"/>
    </source>
</evidence>
<dbReference type="AlphaFoldDB" id="A0A0B0IFN4"/>
<evidence type="ECO:0000313" key="2">
    <source>
        <dbReference type="Proteomes" id="UP000030832"/>
    </source>
</evidence>
<reference evidence="1 2" key="1">
    <citation type="submission" date="2014-09" db="EMBL/GenBank/DDBJ databases">
        <title>Genome sequencing and annotation of Bacillus Okhensis strain Kh10-101T.</title>
        <authorList>
            <person name="Prakash J.S."/>
        </authorList>
    </citation>
    <scope>NUCLEOTIDE SEQUENCE [LARGE SCALE GENOMIC DNA]</scope>
    <source>
        <strain evidence="2">Kh10-101T</strain>
    </source>
</reference>
<dbReference type="PANTHER" id="PTHR13812">
    <property type="entry name" value="KETIMINE REDUCTASE MU-CRYSTALLIN"/>
    <property type="match status" value="1"/>
</dbReference>
<dbReference type="eggNOG" id="COG2423">
    <property type="taxonomic scope" value="Bacteria"/>
</dbReference>
<dbReference type="GO" id="GO:0005737">
    <property type="term" value="C:cytoplasm"/>
    <property type="evidence" value="ECO:0007669"/>
    <property type="project" value="TreeGrafter"/>
</dbReference>
<comment type="caution">
    <text evidence="1">The sequence shown here is derived from an EMBL/GenBank/DDBJ whole genome shotgun (WGS) entry which is preliminary data.</text>
</comment>
<dbReference type="PANTHER" id="PTHR13812:SF19">
    <property type="entry name" value="KETIMINE REDUCTASE MU-CRYSTALLIN"/>
    <property type="match status" value="1"/>
</dbReference>
<dbReference type="PIRSF" id="PIRSF001439">
    <property type="entry name" value="CryM"/>
    <property type="match status" value="1"/>
</dbReference>
<dbReference type="Proteomes" id="UP000030832">
    <property type="component" value="Unassembled WGS sequence"/>
</dbReference>
<dbReference type="RefSeq" id="WP_034632614.1">
    <property type="nucleotide sequence ID" value="NZ_JRJU01000038.1"/>
</dbReference>
<dbReference type="InterPro" id="IPR036291">
    <property type="entry name" value="NAD(P)-bd_dom_sf"/>
</dbReference>
<name>A0A0B0IFN4_9BACI</name>
<gene>
    <name evidence="1" type="ORF">LQ50_21005</name>
</gene>
<dbReference type="Gene3D" id="3.30.1780.10">
    <property type="entry name" value="ornithine cyclodeaminase, domain 1"/>
    <property type="match status" value="1"/>
</dbReference>
<protein>
    <submittedName>
        <fullName evidence="1">Ectoine utilization protein EutC</fullName>
    </submittedName>
</protein>
<accession>A0A0B0IFN4</accession>
<dbReference type="SUPFAM" id="SSF51735">
    <property type="entry name" value="NAD(P)-binding Rossmann-fold domains"/>
    <property type="match status" value="1"/>
</dbReference>
<dbReference type="OrthoDB" id="9792005at2"/>
<dbReference type="NCBIfam" id="NF006141">
    <property type="entry name" value="PRK08291.1"/>
    <property type="match status" value="1"/>
</dbReference>